<proteinExistence type="inferred from homology"/>
<evidence type="ECO:0000256" key="3">
    <source>
        <dbReference type="ARBA" id="ARBA00012374"/>
    </source>
</evidence>
<dbReference type="EMBL" id="JARACI010001199">
    <property type="protein sequence ID" value="MDD9208198.1"/>
    <property type="molecule type" value="Genomic_DNA"/>
</dbReference>
<keyword evidence="6 17" id="KW-0812">Transmembrane</keyword>
<evidence type="ECO:0000256" key="9">
    <source>
        <dbReference type="ARBA" id="ARBA00022984"/>
    </source>
</evidence>
<dbReference type="NCBIfam" id="NF001392">
    <property type="entry name" value="PRK00281.2-1"/>
    <property type="match status" value="1"/>
</dbReference>
<gene>
    <name evidence="17" type="primary">uppP</name>
    <name evidence="18" type="ORF">PU560_17275</name>
</gene>
<keyword evidence="9 17" id="KW-0573">Peptidoglycan synthesis</keyword>
<dbReference type="PANTHER" id="PTHR30622:SF4">
    <property type="entry name" value="UNDECAPRENYL-DIPHOSPHATASE"/>
    <property type="match status" value="1"/>
</dbReference>
<keyword evidence="13 17" id="KW-0961">Cell wall biogenesis/degradation</keyword>
<keyword evidence="19" id="KW-1185">Reference proteome</keyword>
<feature type="transmembrane region" description="Helical" evidence="17">
    <location>
        <begin position="260"/>
        <end position="282"/>
    </location>
</feature>
<evidence type="ECO:0000256" key="17">
    <source>
        <dbReference type="HAMAP-Rule" id="MF_01006"/>
    </source>
</evidence>
<keyword evidence="12 17" id="KW-0046">Antibiotic resistance</keyword>
<evidence type="ECO:0000256" key="2">
    <source>
        <dbReference type="ARBA" id="ARBA00010621"/>
    </source>
</evidence>
<comment type="subcellular location">
    <subcellularLocation>
        <location evidence="1 17">Cell membrane</location>
        <topology evidence="1 17">Multi-pass membrane protein</topology>
    </subcellularLocation>
</comment>
<evidence type="ECO:0000256" key="7">
    <source>
        <dbReference type="ARBA" id="ARBA00022801"/>
    </source>
</evidence>
<comment type="catalytic activity">
    <reaction evidence="16 17">
        <text>di-trans,octa-cis-undecaprenyl diphosphate + H2O = di-trans,octa-cis-undecaprenyl phosphate + phosphate + H(+)</text>
        <dbReference type="Rhea" id="RHEA:28094"/>
        <dbReference type="ChEBI" id="CHEBI:15377"/>
        <dbReference type="ChEBI" id="CHEBI:15378"/>
        <dbReference type="ChEBI" id="CHEBI:43474"/>
        <dbReference type="ChEBI" id="CHEBI:58405"/>
        <dbReference type="ChEBI" id="CHEBI:60392"/>
        <dbReference type="EC" id="3.6.1.27"/>
    </reaction>
</comment>
<sequence length="287" mass="30712">MTWWEAIIMGLVQGLTEFLPISSSAHLRIVGELLPGGEDPGAAFTAITQIGTETAVVIYFRRDIVRIVKAWFGALPVGPWKGTVSRDDPDARMGWFVIAGSVPIVVLGLLFEESIDHTFRNLYLTAMTLAGFGLLLGLADRISRRVRTLDQLTWPHALIFGFAQAMALVPGVSRSGGTITAGLLMGYTREAAARYSFLLAIPAVLGSGFYKLFTDAVDADTAAVGPLATVIATVIAFAVGYVVIIWFLRLVSTHSYLPFVVYRLVLAAVVVALLGAGVIDAVPATES</sequence>
<feature type="transmembrane region" description="Helical" evidence="17">
    <location>
        <begin position="225"/>
        <end position="248"/>
    </location>
</feature>
<organism evidence="18 19">
    <name type="scientific">Georgenia halotolerans</name>
    <dbReference type="NCBI Taxonomy" id="3028317"/>
    <lineage>
        <taxon>Bacteria</taxon>
        <taxon>Bacillati</taxon>
        <taxon>Actinomycetota</taxon>
        <taxon>Actinomycetes</taxon>
        <taxon>Micrococcales</taxon>
        <taxon>Bogoriellaceae</taxon>
        <taxon>Georgenia</taxon>
    </lineage>
</organism>
<evidence type="ECO:0000256" key="13">
    <source>
        <dbReference type="ARBA" id="ARBA00023316"/>
    </source>
</evidence>
<evidence type="ECO:0000313" key="18">
    <source>
        <dbReference type="EMBL" id="MDD9208198.1"/>
    </source>
</evidence>
<feature type="transmembrane region" description="Helical" evidence="17">
    <location>
        <begin position="123"/>
        <end position="140"/>
    </location>
</feature>
<evidence type="ECO:0000256" key="6">
    <source>
        <dbReference type="ARBA" id="ARBA00022692"/>
    </source>
</evidence>
<keyword evidence="11 17" id="KW-0472">Membrane</keyword>
<dbReference type="Pfam" id="PF02673">
    <property type="entry name" value="BacA"/>
    <property type="match status" value="1"/>
</dbReference>
<evidence type="ECO:0000256" key="10">
    <source>
        <dbReference type="ARBA" id="ARBA00022989"/>
    </source>
</evidence>
<keyword evidence="7 17" id="KW-0378">Hydrolase</keyword>
<keyword evidence="10 17" id="KW-1133">Transmembrane helix</keyword>
<keyword evidence="5 17" id="KW-1003">Cell membrane</keyword>
<evidence type="ECO:0000256" key="16">
    <source>
        <dbReference type="ARBA" id="ARBA00047594"/>
    </source>
</evidence>
<keyword evidence="8 17" id="KW-0133">Cell shape</keyword>
<evidence type="ECO:0000256" key="14">
    <source>
        <dbReference type="ARBA" id="ARBA00032707"/>
    </source>
</evidence>
<evidence type="ECO:0000256" key="8">
    <source>
        <dbReference type="ARBA" id="ARBA00022960"/>
    </source>
</evidence>
<dbReference type="EC" id="3.6.1.27" evidence="3 17"/>
<dbReference type="GO" id="GO:0050380">
    <property type="term" value="F:undecaprenyl-diphosphatase activity"/>
    <property type="evidence" value="ECO:0007669"/>
    <property type="project" value="UniProtKB-EC"/>
</dbReference>
<comment type="similarity">
    <text evidence="2 17">Belongs to the UppP family.</text>
</comment>
<comment type="miscellaneous">
    <text evidence="17">Bacitracin is thought to be involved in the inhibition of peptidoglycan synthesis by sequestering undecaprenyl diphosphate, thereby reducing the pool of lipid carrier available.</text>
</comment>
<dbReference type="HAMAP" id="MF_01006">
    <property type="entry name" value="Undec_diphosphatase"/>
    <property type="match status" value="1"/>
</dbReference>
<evidence type="ECO:0000256" key="5">
    <source>
        <dbReference type="ARBA" id="ARBA00022475"/>
    </source>
</evidence>
<dbReference type="InterPro" id="IPR003824">
    <property type="entry name" value="UppP"/>
</dbReference>
<evidence type="ECO:0000256" key="15">
    <source>
        <dbReference type="ARBA" id="ARBA00032932"/>
    </source>
</evidence>
<accession>A0ABT5U2Q3</accession>
<feature type="transmembrane region" description="Helical" evidence="17">
    <location>
        <begin position="93"/>
        <end position="111"/>
    </location>
</feature>
<feature type="transmembrane region" description="Helical" evidence="17">
    <location>
        <begin position="192"/>
        <end position="213"/>
    </location>
</feature>
<name>A0ABT5U2Q3_9MICO</name>
<reference evidence="18" key="1">
    <citation type="submission" date="2023-02" db="EMBL/GenBank/DDBJ databases">
        <title>Georgenia sp.10Sc9-8, isolated from a soil sample collected from the Taklamakan desert.</title>
        <authorList>
            <person name="Liu S."/>
        </authorList>
    </citation>
    <scope>NUCLEOTIDE SEQUENCE</scope>
    <source>
        <strain evidence="18">10Sc9-8</strain>
    </source>
</reference>
<dbReference type="Proteomes" id="UP001165561">
    <property type="component" value="Unassembled WGS sequence"/>
</dbReference>
<evidence type="ECO:0000256" key="12">
    <source>
        <dbReference type="ARBA" id="ARBA00023251"/>
    </source>
</evidence>
<evidence type="ECO:0000256" key="1">
    <source>
        <dbReference type="ARBA" id="ARBA00004651"/>
    </source>
</evidence>
<dbReference type="PANTHER" id="PTHR30622">
    <property type="entry name" value="UNDECAPRENYL-DIPHOSPHATASE"/>
    <property type="match status" value="1"/>
</dbReference>
<comment type="caution">
    <text evidence="18">The sequence shown here is derived from an EMBL/GenBank/DDBJ whole genome shotgun (WGS) entry which is preliminary data.</text>
</comment>
<evidence type="ECO:0000256" key="4">
    <source>
        <dbReference type="ARBA" id="ARBA00021581"/>
    </source>
</evidence>
<evidence type="ECO:0000256" key="11">
    <source>
        <dbReference type="ARBA" id="ARBA00023136"/>
    </source>
</evidence>
<protein>
    <recommendedName>
        <fullName evidence="4 17">Undecaprenyl-diphosphatase</fullName>
        <ecNumber evidence="3 17">3.6.1.27</ecNumber>
    </recommendedName>
    <alternativeName>
        <fullName evidence="15 17">Bacitracin resistance protein</fullName>
    </alternativeName>
    <alternativeName>
        <fullName evidence="14 17">Undecaprenyl pyrophosphate phosphatase</fullName>
    </alternativeName>
</protein>
<dbReference type="NCBIfam" id="TIGR00753">
    <property type="entry name" value="undec_PP_bacA"/>
    <property type="match status" value="1"/>
</dbReference>
<comment type="function">
    <text evidence="17">Catalyzes the dephosphorylation of undecaprenyl diphosphate (UPP). Confers resistance to bacitracin.</text>
</comment>
<evidence type="ECO:0000313" key="19">
    <source>
        <dbReference type="Proteomes" id="UP001165561"/>
    </source>
</evidence>